<dbReference type="Proteomes" id="UP000658656">
    <property type="component" value="Unassembled WGS sequence"/>
</dbReference>
<accession>A0A8H9MET1</accession>
<dbReference type="PANTHER" id="PTHR30399:SF1">
    <property type="entry name" value="UTP PYROPHOSPHATASE"/>
    <property type="match status" value="1"/>
</dbReference>
<reference evidence="2" key="2">
    <citation type="submission" date="2020-09" db="EMBL/GenBank/DDBJ databases">
        <authorList>
            <person name="Sun Q."/>
            <person name="Zhou Y."/>
        </authorList>
    </citation>
    <scope>NUCLEOTIDE SEQUENCE</scope>
    <source>
        <strain evidence="2">CGMCC 4.7679</strain>
    </source>
</reference>
<reference evidence="2" key="1">
    <citation type="journal article" date="2014" name="Int. J. Syst. Evol. Microbiol.">
        <title>Complete genome sequence of Corynebacterium casei LMG S-19264T (=DSM 44701T), isolated from a smear-ripened cheese.</title>
        <authorList>
            <consortium name="US DOE Joint Genome Institute (JGI-PGF)"/>
            <person name="Walter F."/>
            <person name="Albersmeier A."/>
            <person name="Kalinowski J."/>
            <person name="Ruckert C."/>
        </authorList>
    </citation>
    <scope>NUCLEOTIDE SEQUENCE</scope>
    <source>
        <strain evidence="2">CGMCC 4.7679</strain>
    </source>
</reference>
<proteinExistence type="predicted"/>
<dbReference type="GO" id="GO:0016787">
    <property type="term" value="F:hydrolase activity"/>
    <property type="evidence" value="ECO:0007669"/>
    <property type="project" value="UniProtKB-KW"/>
</dbReference>
<evidence type="ECO:0000259" key="1">
    <source>
        <dbReference type="Pfam" id="PF01863"/>
    </source>
</evidence>
<feature type="domain" description="YgjP-like metallopeptidase" evidence="1">
    <location>
        <begin position="134"/>
        <end position="195"/>
    </location>
</feature>
<dbReference type="Gene3D" id="3.30.2010.10">
    <property type="entry name" value="Metalloproteases ('zincins'), catalytic domain"/>
    <property type="match status" value="1"/>
</dbReference>
<keyword evidence="3" id="KW-1185">Reference proteome</keyword>
<dbReference type="PANTHER" id="PTHR30399">
    <property type="entry name" value="UNCHARACTERIZED PROTEIN YGJP"/>
    <property type="match status" value="1"/>
</dbReference>
<evidence type="ECO:0000313" key="2">
    <source>
        <dbReference type="EMBL" id="GHF80084.1"/>
    </source>
</evidence>
<dbReference type="CDD" id="cd07344">
    <property type="entry name" value="M48_yhfN_like"/>
    <property type="match status" value="1"/>
</dbReference>
<evidence type="ECO:0000313" key="3">
    <source>
        <dbReference type="Proteomes" id="UP000658656"/>
    </source>
</evidence>
<dbReference type="InterPro" id="IPR053136">
    <property type="entry name" value="UTP_pyrophosphatase-like"/>
</dbReference>
<sequence length="221" mass="24820">MDNPGCLGPNTPELSVGASTLVLVANARVPSLRGRDNTEQVRNPQQKVEVRRSARRRSTVSAYRDGDTLVVLIPARMSRAEERHWVAEMERKLQRAESRRASPAREGDAALLARCAQLSARYLDRDALPKSVRWVPPMRTRWASCTPADATIRVSERLRDVPSWVLDYVLVHELAHLRVPGHDAEFWALVRRYPKTERAMGYLEGLSAAAGWGISETDGEE</sequence>
<gene>
    <name evidence="2" type="ORF">GCM10017566_62920</name>
</gene>
<name>A0A8H9MET1_9PSEU</name>
<comment type="caution">
    <text evidence="2">The sequence shown here is derived from an EMBL/GenBank/DDBJ whole genome shotgun (WGS) entry which is preliminary data.</text>
</comment>
<protein>
    <submittedName>
        <fullName evidence="2">Metal-dependent hydrolase</fullName>
    </submittedName>
</protein>
<dbReference type="EMBL" id="BNAV01000013">
    <property type="protein sequence ID" value="GHF80084.1"/>
    <property type="molecule type" value="Genomic_DNA"/>
</dbReference>
<dbReference type="Pfam" id="PF01863">
    <property type="entry name" value="YgjP-like"/>
    <property type="match status" value="1"/>
</dbReference>
<organism evidence="2 3">
    <name type="scientific">Amycolatopsis bartoniae</name>
    <dbReference type="NCBI Taxonomy" id="941986"/>
    <lineage>
        <taxon>Bacteria</taxon>
        <taxon>Bacillati</taxon>
        <taxon>Actinomycetota</taxon>
        <taxon>Actinomycetes</taxon>
        <taxon>Pseudonocardiales</taxon>
        <taxon>Pseudonocardiaceae</taxon>
        <taxon>Amycolatopsis</taxon>
    </lineage>
</organism>
<dbReference type="AlphaFoldDB" id="A0A8H9MET1"/>
<dbReference type="InterPro" id="IPR002725">
    <property type="entry name" value="YgjP-like_metallopeptidase"/>
</dbReference>
<keyword evidence="2" id="KW-0378">Hydrolase</keyword>